<dbReference type="PANTHER" id="PTHR38662:SF1">
    <property type="entry name" value="COBALT TRANSPORT PROTEIN CBIN"/>
    <property type="match status" value="1"/>
</dbReference>
<dbReference type="RefSeq" id="WP_006717841.1">
    <property type="nucleotide sequence ID" value="NZ_CP007032.1"/>
</dbReference>
<keyword evidence="8 10" id="KW-0472">Membrane</keyword>
<keyword evidence="3 10" id="KW-1003">Cell membrane</keyword>
<evidence type="ECO:0000256" key="3">
    <source>
        <dbReference type="ARBA" id="ARBA00022475"/>
    </source>
</evidence>
<dbReference type="Proteomes" id="UP000010847">
    <property type="component" value="Chromosome"/>
</dbReference>
<evidence type="ECO:0000256" key="2">
    <source>
        <dbReference type="ARBA" id="ARBA00022448"/>
    </source>
</evidence>
<evidence type="ECO:0000256" key="8">
    <source>
        <dbReference type="ARBA" id="ARBA00023136"/>
    </source>
</evidence>
<dbReference type="GO" id="GO:0015087">
    <property type="term" value="F:cobalt ion transmembrane transporter activity"/>
    <property type="evidence" value="ECO:0007669"/>
    <property type="project" value="UniProtKB-UniRule"/>
</dbReference>
<keyword evidence="12" id="KW-1185">Reference proteome</keyword>
<feature type="transmembrane region" description="Helical" evidence="10">
    <location>
        <begin position="65"/>
        <end position="84"/>
    </location>
</feature>
<accession>W0E6T0</accession>
<dbReference type="HOGENOM" id="CLU_136197_2_0_9"/>
<evidence type="ECO:0000256" key="6">
    <source>
        <dbReference type="ARBA" id="ARBA00022989"/>
    </source>
</evidence>
<evidence type="ECO:0000256" key="5">
    <source>
        <dbReference type="ARBA" id="ARBA00022692"/>
    </source>
</evidence>
<comment type="similarity">
    <text evidence="10">Belongs to the CbiN family.</text>
</comment>
<dbReference type="AlphaFoldDB" id="W0E6T0"/>
<feature type="transmembrane region" description="Helical" evidence="10">
    <location>
        <begin position="7"/>
        <end position="25"/>
    </location>
</feature>
<dbReference type="Pfam" id="PF02553">
    <property type="entry name" value="CbiN"/>
    <property type="match status" value="1"/>
</dbReference>
<dbReference type="GO" id="GO:0005886">
    <property type="term" value="C:plasma membrane"/>
    <property type="evidence" value="ECO:0007669"/>
    <property type="project" value="UniProtKB-SubCell"/>
</dbReference>
<evidence type="ECO:0000256" key="9">
    <source>
        <dbReference type="ARBA" id="ARBA00023285"/>
    </source>
</evidence>
<dbReference type="STRING" id="871968.DESME_05670"/>
<keyword evidence="4 10" id="KW-0169">Cobalamin biosynthesis</keyword>
<comment type="pathway">
    <text evidence="10">Cofactor biosynthesis; adenosylcobalamin biosynthesis.</text>
</comment>
<dbReference type="GO" id="GO:0009236">
    <property type="term" value="P:cobalamin biosynthetic process"/>
    <property type="evidence" value="ECO:0007669"/>
    <property type="project" value="UniProtKB-UniRule"/>
</dbReference>
<comment type="subcellular location">
    <subcellularLocation>
        <location evidence="10">Cell membrane</location>
        <topology evidence="10">Multi-pass membrane protein</topology>
    </subcellularLocation>
</comment>
<keyword evidence="6 10" id="KW-1133">Transmembrane helix</keyword>
<keyword evidence="5 10" id="KW-0812">Transmembrane</keyword>
<dbReference type="eggNOG" id="COG1930">
    <property type="taxonomic scope" value="Bacteria"/>
</dbReference>
<evidence type="ECO:0000256" key="10">
    <source>
        <dbReference type="HAMAP-Rule" id="MF_00330"/>
    </source>
</evidence>
<dbReference type="PANTHER" id="PTHR38662">
    <property type="entry name" value="COBALT TRANSPORT PROTEIN CBIN"/>
    <property type="match status" value="1"/>
</dbReference>
<evidence type="ECO:0000256" key="4">
    <source>
        <dbReference type="ARBA" id="ARBA00022573"/>
    </source>
</evidence>
<keyword evidence="2 10" id="KW-0813">Transport</keyword>
<dbReference type="InterPro" id="IPR003705">
    <property type="entry name" value="CbiN"/>
</dbReference>
<evidence type="ECO:0000313" key="12">
    <source>
        <dbReference type="Proteomes" id="UP000010847"/>
    </source>
</evidence>
<dbReference type="NCBIfam" id="TIGR01165">
    <property type="entry name" value="cbiN"/>
    <property type="match status" value="1"/>
</dbReference>
<sequence length="99" mass="10993">MKSIMKNILLIVLVVVLVAIPLFMVKGEFTGADSQATDAIMSIEPNYKPWFNSIYTPSSGEVESFLFALQAAMGSGIVCFYLGYKKGQHKKSHEEAYHD</sequence>
<dbReference type="UniPathway" id="UPA00148"/>
<evidence type="ECO:0000256" key="7">
    <source>
        <dbReference type="ARBA" id="ARBA00023065"/>
    </source>
</evidence>
<comment type="subunit">
    <text evidence="10">Forms an energy-coupling factor (ECF) transporter complex composed of an ATP-binding protein (A component, CbiO), a transmembrane protein (T component, CbiQ) and 2 possible substrate-capture proteins (S components, CbiM and CbiN) of unknown stoichimetry.</text>
</comment>
<dbReference type="KEGG" id="dmt:DESME_05670"/>
<keyword evidence="7 10" id="KW-0406">Ion transport</keyword>
<reference evidence="11 12" key="1">
    <citation type="submission" date="2013-12" db="EMBL/GenBank/DDBJ databases">
        <authorList>
            <consortium name="DOE Joint Genome Institute"/>
            <person name="Smidt H."/>
            <person name="Huntemann M."/>
            <person name="Han J."/>
            <person name="Chen A."/>
            <person name="Kyrpides N."/>
            <person name="Mavromatis K."/>
            <person name="Markowitz V."/>
            <person name="Palaniappan K."/>
            <person name="Ivanova N."/>
            <person name="Schaumberg A."/>
            <person name="Pati A."/>
            <person name="Liolios K."/>
            <person name="Nordberg H.P."/>
            <person name="Cantor M.N."/>
            <person name="Hua S.X."/>
            <person name="Woyke T."/>
        </authorList>
    </citation>
    <scope>NUCLEOTIDE SEQUENCE [LARGE SCALE GENOMIC DNA]</scope>
    <source>
        <strain evidence="12">DSM 15288</strain>
    </source>
</reference>
<keyword evidence="1 10" id="KW-0171">Cobalt transport</keyword>
<proteinExistence type="inferred from homology"/>
<comment type="function">
    <text evidence="10">Part of the energy-coupling factor (ECF) transporter complex CbiMNOQ involved in cobalt import.</text>
</comment>
<gene>
    <name evidence="10" type="primary">cbiN</name>
    <name evidence="11" type="ORF">DESME_05670</name>
</gene>
<keyword evidence="9 10" id="KW-0170">Cobalt</keyword>
<dbReference type="NCBIfam" id="NF002780">
    <property type="entry name" value="PRK02898.1"/>
    <property type="match status" value="1"/>
</dbReference>
<dbReference type="OrthoDB" id="1551318at2"/>
<dbReference type="HAMAP" id="MF_00330">
    <property type="entry name" value="CbiN"/>
    <property type="match status" value="1"/>
</dbReference>
<dbReference type="EMBL" id="CP007032">
    <property type="protein sequence ID" value="AHF06600.1"/>
    <property type="molecule type" value="Genomic_DNA"/>
</dbReference>
<name>W0E6T0_9FIRM</name>
<protein>
    <recommendedName>
        <fullName evidence="10">Cobalt transport protein CbiN</fullName>
    </recommendedName>
    <alternativeName>
        <fullName evidence="10">Energy-coupling factor transporter probable substrate-capture protein CbiN</fullName>
        <shortName evidence="10">ECF transporter S component CbiN</shortName>
    </alternativeName>
</protein>
<organism evidence="11 12">
    <name type="scientific">Desulfitobacterium metallireducens DSM 15288</name>
    <dbReference type="NCBI Taxonomy" id="871968"/>
    <lineage>
        <taxon>Bacteria</taxon>
        <taxon>Bacillati</taxon>
        <taxon>Bacillota</taxon>
        <taxon>Clostridia</taxon>
        <taxon>Eubacteriales</taxon>
        <taxon>Desulfitobacteriaceae</taxon>
        <taxon>Desulfitobacterium</taxon>
    </lineage>
</organism>
<evidence type="ECO:0000256" key="1">
    <source>
        <dbReference type="ARBA" id="ARBA00022426"/>
    </source>
</evidence>
<evidence type="ECO:0000313" key="11">
    <source>
        <dbReference type="EMBL" id="AHF06600.1"/>
    </source>
</evidence>